<accession>A0A918GAR2</accession>
<gene>
    <name evidence="1" type="primary">gpm</name>
    <name evidence="1" type="ORF">GCM10010171_19860</name>
</gene>
<dbReference type="Pfam" id="PF00300">
    <property type="entry name" value="His_Phos_1"/>
    <property type="match status" value="1"/>
</dbReference>
<sequence length="222" mass="23527">MEYRQARFVVPPGATEMILVRHGESAPAVPGVPFDLVDGQGDPALAPDGLAQAECVASRLVDAGIDAVYVTPLRRTAETAAPLLGKLGLTARVEPDLREVHLGEWEGGLFRIKVAAGHPLTLRMVAEQRWDVIPGAEPDDAFAARVRAGISRIHADNPGRRVAVFTHSGVIGCVLSLATGSSRLAFSRSDNGSITRVVVDGAMWHVRSFNDTAHLTADLVGG</sequence>
<evidence type="ECO:0000313" key="2">
    <source>
        <dbReference type="Proteomes" id="UP000660680"/>
    </source>
</evidence>
<dbReference type="InterPro" id="IPR050275">
    <property type="entry name" value="PGM_Phosphatase"/>
</dbReference>
<dbReference type="Proteomes" id="UP000660680">
    <property type="component" value="Unassembled WGS sequence"/>
</dbReference>
<organism evidence="1 2">
    <name type="scientific">Actinokineospora fastidiosa</name>
    <dbReference type="NCBI Taxonomy" id="1816"/>
    <lineage>
        <taxon>Bacteria</taxon>
        <taxon>Bacillati</taxon>
        <taxon>Actinomycetota</taxon>
        <taxon>Actinomycetes</taxon>
        <taxon>Pseudonocardiales</taxon>
        <taxon>Pseudonocardiaceae</taxon>
        <taxon>Actinokineospora</taxon>
    </lineage>
</organism>
<dbReference type="SMART" id="SM00855">
    <property type="entry name" value="PGAM"/>
    <property type="match status" value="1"/>
</dbReference>
<evidence type="ECO:0000313" key="1">
    <source>
        <dbReference type="EMBL" id="GGS26390.1"/>
    </source>
</evidence>
<dbReference type="GO" id="GO:0005737">
    <property type="term" value="C:cytoplasm"/>
    <property type="evidence" value="ECO:0007669"/>
    <property type="project" value="TreeGrafter"/>
</dbReference>
<dbReference type="InterPro" id="IPR029033">
    <property type="entry name" value="His_PPase_superfam"/>
</dbReference>
<proteinExistence type="predicted"/>
<reference evidence="1" key="2">
    <citation type="submission" date="2020-09" db="EMBL/GenBank/DDBJ databases">
        <authorList>
            <person name="Sun Q."/>
            <person name="Ohkuma M."/>
        </authorList>
    </citation>
    <scope>NUCLEOTIDE SEQUENCE</scope>
    <source>
        <strain evidence="1">JCM 3276</strain>
    </source>
</reference>
<keyword evidence="2" id="KW-1185">Reference proteome</keyword>
<name>A0A918GAR2_9PSEU</name>
<dbReference type="InterPro" id="IPR013078">
    <property type="entry name" value="His_Pase_superF_clade-1"/>
</dbReference>
<protein>
    <submittedName>
        <fullName evidence="1">Phosphoglycerate mutase</fullName>
    </submittedName>
</protein>
<dbReference type="SUPFAM" id="SSF53254">
    <property type="entry name" value="Phosphoglycerate mutase-like"/>
    <property type="match status" value="1"/>
</dbReference>
<dbReference type="PANTHER" id="PTHR48100">
    <property type="entry name" value="BROAD-SPECIFICITY PHOSPHATASE YOR283W-RELATED"/>
    <property type="match status" value="1"/>
</dbReference>
<dbReference type="CDD" id="cd07067">
    <property type="entry name" value="HP_PGM_like"/>
    <property type="match status" value="1"/>
</dbReference>
<dbReference type="AlphaFoldDB" id="A0A918GAR2"/>
<dbReference type="GO" id="GO:0016791">
    <property type="term" value="F:phosphatase activity"/>
    <property type="evidence" value="ECO:0007669"/>
    <property type="project" value="TreeGrafter"/>
</dbReference>
<reference evidence="1" key="1">
    <citation type="journal article" date="2014" name="Int. J. Syst. Evol. Microbiol.">
        <title>Complete genome sequence of Corynebacterium casei LMG S-19264T (=DSM 44701T), isolated from a smear-ripened cheese.</title>
        <authorList>
            <consortium name="US DOE Joint Genome Institute (JGI-PGF)"/>
            <person name="Walter F."/>
            <person name="Albersmeier A."/>
            <person name="Kalinowski J."/>
            <person name="Ruckert C."/>
        </authorList>
    </citation>
    <scope>NUCLEOTIDE SEQUENCE</scope>
    <source>
        <strain evidence="1">JCM 3276</strain>
    </source>
</reference>
<comment type="caution">
    <text evidence="1">The sequence shown here is derived from an EMBL/GenBank/DDBJ whole genome shotgun (WGS) entry which is preliminary data.</text>
</comment>
<dbReference type="PANTHER" id="PTHR48100:SF1">
    <property type="entry name" value="HISTIDINE PHOSPHATASE FAMILY PROTEIN-RELATED"/>
    <property type="match status" value="1"/>
</dbReference>
<dbReference type="Gene3D" id="3.40.50.1240">
    <property type="entry name" value="Phosphoglycerate mutase-like"/>
    <property type="match status" value="1"/>
</dbReference>
<dbReference type="EMBL" id="BMRB01000001">
    <property type="protein sequence ID" value="GGS26390.1"/>
    <property type="molecule type" value="Genomic_DNA"/>
</dbReference>